<dbReference type="PANTHER" id="PTHR12358">
    <property type="entry name" value="SPHINGOSINE KINASE"/>
    <property type="match status" value="1"/>
</dbReference>
<dbReference type="PANTHER" id="PTHR12358:SF54">
    <property type="entry name" value="SPHINGOSINE KINASE RELATED PROTEIN"/>
    <property type="match status" value="1"/>
</dbReference>
<keyword evidence="2" id="KW-0547">Nucleotide-binding</keyword>
<dbReference type="SMART" id="SM00046">
    <property type="entry name" value="DAGKc"/>
    <property type="match status" value="1"/>
</dbReference>
<dbReference type="InterPro" id="IPR050187">
    <property type="entry name" value="Lipid_Phosphate_FormReg"/>
</dbReference>
<evidence type="ECO:0000259" key="5">
    <source>
        <dbReference type="PROSITE" id="PS50146"/>
    </source>
</evidence>
<dbReference type="NCBIfam" id="TIGR00147">
    <property type="entry name" value="YegS/Rv2252/BmrU family lipid kinase"/>
    <property type="match status" value="1"/>
</dbReference>
<dbReference type="Gene3D" id="2.60.200.40">
    <property type="match status" value="1"/>
</dbReference>
<evidence type="ECO:0000313" key="6">
    <source>
        <dbReference type="EMBL" id="MCW1924713.1"/>
    </source>
</evidence>
<dbReference type="InterPro" id="IPR005218">
    <property type="entry name" value="Diacylglycerol/lipid_kinase"/>
</dbReference>
<protein>
    <submittedName>
        <fullName evidence="6">Diacylglycerol kinase family lipid kinase</fullName>
    </submittedName>
</protein>
<sequence>MRHHLGFGIWPRPASIRGVKGPHRYPLIFNPKARSQKGRRALGFLMDHATRFALYATSSAEEARDLAAAFARNGEPVVIAAGGDGTLNAVVQGLSGSQTALGVLPAGTMNVFARELGIPFDNLSRAFEVIEEGRVREIDLFEANGIPFVQMAGVGFDAMVIEETTWESKKVLGPLAYLLAAVKVLGETPPRMLVTCDDGTQEEGVAVLAGNGSLYGGQFKLFHKADNRDSMLDVLVFKEAGYRLVLDSLRGLALGDLEHAGSTVSYLQAHALRVTADREVPVQVDGELMGRCTEVAFTNQDPGRLRVLAPEEPIGSRFAEAVKAMVSWTKWKPQEQKV</sequence>
<proteinExistence type="predicted"/>
<dbReference type="InterPro" id="IPR017438">
    <property type="entry name" value="ATP-NAD_kinase_N"/>
</dbReference>
<dbReference type="SUPFAM" id="SSF111331">
    <property type="entry name" value="NAD kinase/diacylglycerol kinase-like"/>
    <property type="match status" value="1"/>
</dbReference>
<evidence type="ECO:0000313" key="7">
    <source>
        <dbReference type="Proteomes" id="UP001320876"/>
    </source>
</evidence>
<dbReference type="GO" id="GO:0016301">
    <property type="term" value="F:kinase activity"/>
    <property type="evidence" value="ECO:0007669"/>
    <property type="project" value="UniProtKB-KW"/>
</dbReference>
<evidence type="ECO:0000256" key="2">
    <source>
        <dbReference type="ARBA" id="ARBA00022741"/>
    </source>
</evidence>
<dbReference type="Pfam" id="PF19279">
    <property type="entry name" value="YegS_C"/>
    <property type="match status" value="1"/>
</dbReference>
<keyword evidence="7" id="KW-1185">Reference proteome</keyword>
<dbReference type="InterPro" id="IPR001206">
    <property type="entry name" value="Diacylglycerol_kinase_cat_dom"/>
</dbReference>
<keyword evidence="3 6" id="KW-0418">Kinase</keyword>
<evidence type="ECO:0000256" key="1">
    <source>
        <dbReference type="ARBA" id="ARBA00022679"/>
    </source>
</evidence>
<dbReference type="Proteomes" id="UP001320876">
    <property type="component" value="Unassembled WGS sequence"/>
</dbReference>
<dbReference type="EMBL" id="JAPDDT010000009">
    <property type="protein sequence ID" value="MCW1924713.1"/>
    <property type="molecule type" value="Genomic_DNA"/>
</dbReference>
<keyword evidence="4" id="KW-0067">ATP-binding</keyword>
<reference evidence="6 7" key="1">
    <citation type="submission" date="2022-10" db="EMBL/GenBank/DDBJ databases">
        <title>Luteolibacter arcticus strain CCTCC AB 2014275, whole genome shotgun sequencing project.</title>
        <authorList>
            <person name="Zhao G."/>
            <person name="Shen L."/>
        </authorList>
    </citation>
    <scope>NUCLEOTIDE SEQUENCE [LARGE SCALE GENOMIC DNA]</scope>
    <source>
        <strain evidence="6 7">CCTCC AB 2014275</strain>
    </source>
</reference>
<gene>
    <name evidence="6" type="ORF">OKA05_19260</name>
</gene>
<dbReference type="PROSITE" id="PS50146">
    <property type="entry name" value="DAGK"/>
    <property type="match status" value="1"/>
</dbReference>
<evidence type="ECO:0000256" key="4">
    <source>
        <dbReference type="ARBA" id="ARBA00022840"/>
    </source>
</evidence>
<keyword evidence="1" id="KW-0808">Transferase</keyword>
<organism evidence="6 7">
    <name type="scientific">Luteolibacter arcticus</name>
    <dbReference type="NCBI Taxonomy" id="1581411"/>
    <lineage>
        <taxon>Bacteria</taxon>
        <taxon>Pseudomonadati</taxon>
        <taxon>Verrucomicrobiota</taxon>
        <taxon>Verrucomicrobiia</taxon>
        <taxon>Verrucomicrobiales</taxon>
        <taxon>Verrucomicrobiaceae</taxon>
        <taxon>Luteolibacter</taxon>
    </lineage>
</organism>
<dbReference type="Gene3D" id="3.40.50.10330">
    <property type="entry name" value="Probable inorganic polyphosphate/atp-NAD kinase, domain 1"/>
    <property type="match status" value="1"/>
</dbReference>
<dbReference type="InterPro" id="IPR016064">
    <property type="entry name" value="NAD/diacylglycerol_kinase_sf"/>
</dbReference>
<dbReference type="InterPro" id="IPR045540">
    <property type="entry name" value="YegS/DAGK_C"/>
</dbReference>
<feature type="domain" description="DAGKc" evidence="5">
    <location>
        <begin position="20"/>
        <end position="147"/>
    </location>
</feature>
<name>A0ABT3GMG2_9BACT</name>
<evidence type="ECO:0000256" key="3">
    <source>
        <dbReference type="ARBA" id="ARBA00022777"/>
    </source>
</evidence>
<dbReference type="Pfam" id="PF00781">
    <property type="entry name" value="DAGK_cat"/>
    <property type="match status" value="1"/>
</dbReference>
<accession>A0ABT3GMG2</accession>
<comment type="caution">
    <text evidence="6">The sequence shown here is derived from an EMBL/GenBank/DDBJ whole genome shotgun (WGS) entry which is preliminary data.</text>
</comment>